<reference evidence="4" key="1">
    <citation type="submission" date="2017-09" db="EMBL/GenBank/DDBJ databases">
        <title>Metaegenomics of thermophilic ammonia-oxidizing enrichment culture.</title>
        <authorList>
            <person name="Kato S."/>
            <person name="Suzuki K."/>
        </authorList>
    </citation>
    <scope>NUCLEOTIDE SEQUENCE [LARGE SCALE GENOMIC DNA]</scope>
</reference>
<dbReference type="Pfam" id="PF00437">
    <property type="entry name" value="T2SSE"/>
    <property type="match status" value="1"/>
</dbReference>
<dbReference type="SUPFAM" id="SSF52540">
    <property type="entry name" value="P-loop containing nucleoside triphosphate hydrolases"/>
    <property type="match status" value="1"/>
</dbReference>
<evidence type="ECO:0000313" key="4">
    <source>
        <dbReference type="Proteomes" id="UP000236642"/>
    </source>
</evidence>
<gene>
    <name evidence="3" type="ORF">HRbin22_01368</name>
</gene>
<proteinExistence type="inferred from homology"/>
<comment type="caution">
    <text evidence="3">The sequence shown here is derived from an EMBL/GenBank/DDBJ whole genome shotgun (WGS) entry which is preliminary data.</text>
</comment>
<name>A0A2H5Y6R4_9CHLR</name>
<evidence type="ECO:0000256" key="1">
    <source>
        <dbReference type="ARBA" id="ARBA00006611"/>
    </source>
</evidence>
<dbReference type="Gene3D" id="3.30.450.90">
    <property type="match status" value="1"/>
</dbReference>
<evidence type="ECO:0000313" key="3">
    <source>
        <dbReference type="EMBL" id="GBD09121.1"/>
    </source>
</evidence>
<dbReference type="AlphaFoldDB" id="A0A2H5Y6R4"/>
<dbReference type="PANTHER" id="PTHR30486:SF6">
    <property type="entry name" value="TYPE IV PILUS RETRACTATION ATPASE PILT"/>
    <property type="match status" value="1"/>
</dbReference>
<accession>A0A2H5Y6R4</accession>
<dbReference type="EMBL" id="BEHY01000027">
    <property type="protein sequence ID" value="GBD09121.1"/>
    <property type="molecule type" value="Genomic_DNA"/>
</dbReference>
<organism evidence="3 4">
    <name type="scientific">Candidatus Thermoflexus japonica</name>
    <dbReference type="NCBI Taxonomy" id="2035417"/>
    <lineage>
        <taxon>Bacteria</taxon>
        <taxon>Bacillati</taxon>
        <taxon>Chloroflexota</taxon>
        <taxon>Thermoflexia</taxon>
        <taxon>Thermoflexales</taxon>
        <taxon>Thermoflexaceae</taxon>
        <taxon>Thermoflexus</taxon>
    </lineage>
</organism>
<sequence length="441" mass="48751">MFPEPHVEAIEGQVFRSEALSAHVIEEMRGHLARLTEGRPAGPADALRVARERLGPSALPAELSRAALELLDWGELYDLLADPAVEDIAIQHRRYVYAFRGGRWTREPEIRDPDRLLGGIRRVSERFGIRTPSDIKPAAEGAFSLDLPEPIGFLTIRISWSEPPIVPSSCLTLRLARPGRAPDLERLVAQGVLSPEARDYLVGVLARKGTLIIAGPTGCGKTTLARALLRMAARRFRLVVIEDSYELMVFWDGRPDSDPGNVLHKLTRPRLPGEDVVPFTAFDLIVMALRERPDGIVVGEARGPEAFEILRAANTGHGPQVTTLHTDSIERVWSRYLQMAQSHPEARDLPTRTVAMMFAEAVTAVAVMAYREEGGEARRFVEAIAEVLPEIEGDSELPVLRTIFLREEGRLVPASRPIRPGFSAEAIGLEGLPWRGGAHVW</sequence>
<dbReference type="GO" id="GO:0016887">
    <property type="term" value="F:ATP hydrolysis activity"/>
    <property type="evidence" value="ECO:0007669"/>
    <property type="project" value="InterPro"/>
</dbReference>
<dbReference type="PANTHER" id="PTHR30486">
    <property type="entry name" value="TWITCHING MOTILITY PROTEIN PILT"/>
    <property type="match status" value="1"/>
</dbReference>
<dbReference type="InterPro" id="IPR003593">
    <property type="entry name" value="AAA+_ATPase"/>
</dbReference>
<evidence type="ECO:0000259" key="2">
    <source>
        <dbReference type="SMART" id="SM00382"/>
    </source>
</evidence>
<comment type="similarity">
    <text evidence="1">Belongs to the GSP E family.</text>
</comment>
<dbReference type="InterPro" id="IPR027417">
    <property type="entry name" value="P-loop_NTPase"/>
</dbReference>
<dbReference type="InterPro" id="IPR050921">
    <property type="entry name" value="T4SS_GSP_E_ATPase"/>
</dbReference>
<feature type="domain" description="AAA+ ATPase" evidence="2">
    <location>
        <begin position="207"/>
        <end position="392"/>
    </location>
</feature>
<protein>
    <submittedName>
        <fullName evidence="3">Conjugal transfer protein</fullName>
    </submittedName>
</protein>
<dbReference type="InterPro" id="IPR001482">
    <property type="entry name" value="T2SS/T4SS_dom"/>
</dbReference>
<dbReference type="SMART" id="SM00382">
    <property type="entry name" value="AAA"/>
    <property type="match status" value="1"/>
</dbReference>
<dbReference type="Gene3D" id="3.40.50.300">
    <property type="entry name" value="P-loop containing nucleotide triphosphate hydrolases"/>
    <property type="match status" value="1"/>
</dbReference>
<dbReference type="Proteomes" id="UP000236642">
    <property type="component" value="Unassembled WGS sequence"/>
</dbReference>